<dbReference type="EMBL" id="SRMA01026018">
    <property type="protein sequence ID" value="TRY88839.1"/>
    <property type="molecule type" value="Genomic_DNA"/>
</dbReference>
<feature type="non-terminal residue" evidence="2">
    <location>
        <position position="1"/>
    </location>
</feature>
<dbReference type="AlphaFoldDB" id="A0A553QFY9"/>
<comment type="caution">
    <text evidence="2">The sequence shown here is derived from an EMBL/GenBank/DDBJ whole genome shotgun (WGS) entry which is preliminary data.</text>
</comment>
<keyword evidence="3" id="KW-1185">Reference proteome</keyword>
<proteinExistence type="predicted"/>
<sequence>RVRDRALPLAAPRRHSSRGAQCTRFIRESRVPIRSTFKEKKGDKGKEEEMKLTEGDVAF</sequence>
<name>A0A553QFY9_9TELE</name>
<protein>
    <submittedName>
        <fullName evidence="2">Uncharacterized protein</fullName>
    </submittedName>
</protein>
<reference evidence="2 3" key="1">
    <citation type="journal article" date="2019" name="Sci. Data">
        <title>Hybrid genome assembly and annotation of Danionella translucida.</title>
        <authorList>
            <person name="Kadobianskyi M."/>
            <person name="Schulze L."/>
            <person name="Schuelke M."/>
            <person name="Judkewitz B."/>
        </authorList>
    </citation>
    <scope>NUCLEOTIDE SEQUENCE [LARGE SCALE GENOMIC DNA]</scope>
    <source>
        <strain evidence="2 3">Bolton</strain>
    </source>
</reference>
<feature type="region of interest" description="Disordered" evidence="1">
    <location>
        <begin position="1"/>
        <end position="20"/>
    </location>
</feature>
<evidence type="ECO:0000256" key="1">
    <source>
        <dbReference type="SAM" id="MobiDB-lite"/>
    </source>
</evidence>
<feature type="region of interest" description="Disordered" evidence="1">
    <location>
        <begin position="38"/>
        <end position="59"/>
    </location>
</feature>
<organism evidence="2 3">
    <name type="scientific">Danionella cerebrum</name>
    <dbReference type="NCBI Taxonomy" id="2873325"/>
    <lineage>
        <taxon>Eukaryota</taxon>
        <taxon>Metazoa</taxon>
        <taxon>Chordata</taxon>
        <taxon>Craniata</taxon>
        <taxon>Vertebrata</taxon>
        <taxon>Euteleostomi</taxon>
        <taxon>Actinopterygii</taxon>
        <taxon>Neopterygii</taxon>
        <taxon>Teleostei</taxon>
        <taxon>Ostariophysi</taxon>
        <taxon>Cypriniformes</taxon>
        <taxon>Danionidae</taxon>
        <taxon>Danioninae</taxon>
        <taxon>Danionella</taxon>
    </lineage>
</organism>
<evidence type="ECO:0000313" key="2">
    <source>
        <dbReference type="EMBL" id="TRY88839.1"/>
    </source>
</evidence>
<evidence type="ECO:0000313" key="3">
    <source>
        <dbReference type="Proteomes" id="UP000316079"/>
    </source>
</evidence>
<gene>
    <name evidence="2" type="ORF">DNTS_016929</name>
</gene>
<accession>A0A553QFY9</accession>
<dbReference type="Proteomes" id="UP000316079">
    <property type="component" value="Unassembled WGS sequence"/>
</dbReference>